<protein>
    <submittedName>
        <fullName evidence="6">Glycoside hydrolase</fullName>
    </submittedName>
</protein>
<dbReference type="PROSITE" id="PS51257">
    <property type="entry name" value="PROKAR_LIPOPROTEIN"/>
    <property type="match status" value="1"/>
</dbReference>
<name>A0A2S7WCE0_9FLAO</name>
<dbReference type="GO" id="GO:0006508">
    <property type="term" value="P:proteolysis"/>
    <property type="evidence" value="ECO:0007669"/>
    <property type="project" value="UniProtKB-KW"/>
</dbReference>
<evidence type="ECO:0000256" key="4">
    <source>
        <dbReference type="ARBA" id="ARBA00022807"/>
    </source>
</evidence>
<evidence type="ECO:0000259" key="5">
    <source>
        <dbReference type="PROSITE" id="PS51935"/>
    </source>
</evidence>
<dbReference type="InterPro" id="IPR000064">
    <property type="entry name" value="NLP_P60_dom"/>
</dbReference>
<evidence type="ECO:0000313" key="6">
    <source>
        <dbReference type="EMBL" id="PQJ74921.1"/>
    </source>
</evidence>
<gene>
    <name evidence="6" type="ORF">BTO13_06525</name>
</gene>
<dbReference type="AlphaFoldDB" id="A0A2S7WCE0"/>
<dbReference type="RefSeq" id="WP_105046066.1">
    <property type="nucleotide sequence ID" value="NZ_CP150662.1"/>
</dbReference>
<keyword evidence="3 6" id="KW-0378">Hydrolase</keyword>
<dbReference type="PROSITE" id="PS51935">
    <property type="entry name" value="NLPC_P60"/>
    <property type="match status" value="1"/>
</dbReference>
<keyword evidence="7" id="KW-1185">Reference proteome</keyword>
<dbReference type="SUPFAM" id="SSF54001">
    <property type="entry name" value="Cysteine proteinases"/>
    <property type="match status" value="1"/>
</dbReference>
<dbReference type="Proteomes" id="UP000237608">
    <property type="component" value="Unassembled WGS sequence"/>
</dbReference>
<keyword evidence="4" id="KW-0788">Thiol protease</keyword>
<dbReference type="Pfam" id="PF00877">
    <property type="entry name" value="NLPC_P60"/>
    <property type="match status" value="1"/>
</dbReference>
<dbReference type="GO" id="GO:0008234">
    <property type="term" value="F:cysteine-type peptidase activity"/>
    <property type="evidence" value="ECO:0007669"/>
    <property type="project" value="UniProtKB-KW"/>
</dbReference>
<dbReference type="Gene3D" id="3.90.1720.10">
    <property type="entry name" value="endopeptidase domain like (from Nostoc punctiforme)"/>
    <property type="match status" value="1"/>
</dbReference>
<dbReference type="PANTHER" id="PTHR47053">
    <property type="entry name" value="MUREIN DD-ENDOPEPTIDASE MEPH-RELATED"/>
    <property type="match status" value="1"/>
</dbReference>
<reference evidence="6 7" key="1">
    <citation type="submission" date="2016-12" db="EMBL/GenBank/DDBJ databases">
        <title>Trade-off between light-utilization and light-protection in marine flavobacteria.</title>
        <authorList>
            <person name="Kumagai Y."/>
            <person name="Yoshizawa S."/>
            <person name="Kogure K."/>
            <person name="Iwasaki W."/>
        </authorList>
    </citation>
    <scope>NUCLEOTIDE SEQUENCE [LARGE SCALE GENOMIC DNA]</scope>
    <source>
        <strain evidence="6 7">KCTC 22729</strain>
    </source>
</reference>
<proteinExistence type="inferred from homology"/>
<dbReference type="InterPro" id="IPR038765">
    <property type="entry name" value="Papain-like_cys_pep_sf"/>
</dbReference>
<dbReference type="SMART" id="SM00287">
    <property type="entry name" value="SH3b"/>
    <property type="match status" value="2"/>
</dbReference>
<dbReference type="InterPro" id="IPR003646">
    <property type="entry name" value="SH3-like_bac-type"/>
</dbReference>
<evidence type="ECO:0000256" key="2">
    <source>
        <dbReference type="ARBA" id="ARBA00022670"/>
    </source>
</evidence>
<dbReference type="InterPro" id="IPR051202">
    <property type="entry name" value="Peptidase_C40"/>
</dbReference>
<comment type="similarity">
    <text evidence="1">Belongs to the peptidase C40 family.</text>
</comment>
<organism evidence="6 7">
    <name type="scientific">Polaribacter gangjinensis</name>
    <dbReference type="NCBI Taxonomy" id="574710"/>
    <lineage>
        <taxon>Bacteria</taxon>
        <taxon>Pseudomonadati</taxon>
        <taxon>Bacteroidota</taxon>
        <taxon>Flavobacteriia</taxon>
        <taxon>Flavobacteriales</taxon>
        <taxon>Flavobacteriaceae</taxon>
    </lineage>
</organism>
<evidence type="ECO:0000256" key="3">
    <source>
        <dbReference type="ARBA" id="ARBA00022801"/>
    </source>
</evidence>
<dbReference type="EMBL" id="MSCL01000001">
    <property type="protein sequence ID" value="PQJ74921.1"/>
    <property type="molecule type" value="Genomic_DNA"/>
</dbReference>
<accession>A0A2S7WCE0</accession>
<sequence length="397" mass="44836">MKFLNIIAFFSVLILFSCKNDTVNLSELSEISNEIKKEMAPDSRVELFDIAFENNDKMIVLSGKTTSKMALQMLLDSLQKRNISIENKVRVLPDTAVGNQQFAVAKNSVINIRSEAKHSAELGTQALLGMPLKVLDREGDFYQIQTPDKYISWVDKGGIVRMTKTEFDAWNASKKVIFTEIFGFVYKEKSTEKGIVSDISLGGILQYLDEDTNFYQVKMPDNTVGYLKKSEANLYENWLQSVIPSEENIEIFAKKMEGFPYLWGGTSAKGMDCSGFTKMVYLMNGFIIPRDASQQINAGKIVDKNLNFADLQKGDLLFFGKKATENSKQKVTHVGIWLGNDKQEFIHASGNVHISSMDSTQPHFDELNKNRYLGSKRYLGEKDAQIVDLKTTINLKE</sequence>
<feature type="domain" description="NlpC/P60" evidence="5">
    <location>
        <begin position="242"/>
        <end position="379"/>
    </location>
</feature>
<dbReference type="Gene3D" id="2.30.30.40">
    <property type="entry name" value="SH3 Domains"/>
    <property type="match status" value="2"/>
</dbReference>
<evidence type="ECO:0000256" key="1">
    <source>
        <dbReference type="ARBA" id="ARBA00007074"/>
    </source>
</evidence>
<comment type="caution">
    <text evidence="6">The sequence shown here is derived from an EMBL/GenBank/DDBJ whole genome shotgun (WGS) entry which is preliminary data.</text>
</comment>
<dbReference type="Pfam" id="PF08239">
    <property type="entry name" value="SH3_3"/>
    <property type="match status" value="1"/>
</dbReference>
<dbReference type="PANTHER" id="PTHR47053:SF1">
    <property type="entry name" value="MUREIN DD-ENDOPEPTIDASE MEPH-RELATED"/>
    <property type="match status" value="1"/>
</dbReference>
<keyword evidence="2" id="KW-0645">Protease</keyword>
<dbReference type="OrthoDB" id="9813368at2"/>
<evidence type="ECO:0000313" key="7">
    <source>
        <dbReference type="Proteomes" id="UP000237608"/>
    </source>
</evidence>